<sequence length="348" mass="38050">MSRLMDEVGSRVRQMVCNVPPIIVSSRANNGSNAPRSLDAAITAMLHQRVPSINVWQDDEAVDVTQVKSHVAPNKRDPPAGPREDAGAAAMLETLHNEVFDLRKTNQDLRDENDALRVSFEEQSKEHQKLLDEVAALRLQLSSRITDGAGPINCEDLRPPTMKPSVNVVSPAKAVPIANEPVPPTVTTLVIGSMGAGKSTIINSLKISNNVWEEKMIPDLFMLNRTRVMQSLLADVQKRPGHYRLLFVVPLTSDNSLYDSDLNMIQTIVGAIRNLHPTVSFGVIVNKVGRSLVTQGTNRGDLARKIGVSAQGIRIVQMIDEVKSTHLLPCEIAGQVSELVKSVPSFDI</sequence>
<reference evidence="2 3" key="1">
    <citation type="submission" date="2009-11" db="EMBL/GenBank/DDBJ databases">
        <title>Annotation of Allomyces macrogynus ATCC 38327.</title>
        <authorList>
            <consortium name="The Broad Institute Genome Sequencing Platform"/>
            <person name="Russ C."/>
            <person name="Cuomo C."/>
            <person name="Burger G."/>
            <person name="Gray M.W."/>
            <person name="Holland P.W.H."/>
            <person name="King N."/>
            <person name="Lang F.B.F."/>
            <person name="Roger A.J."/>
            <person name="Ruiz-Trillo I."/>
            <person name="Young S.K."/>
            <person name="Zeng Q."/>
            <person name="Gargeya S."/>
            <person name="Fitzgerald M."/>
            <person name="Haas B."/>
            <person name="Abouelleil A."/>
            <person name="Alvarado L."/>
            <person name="Arachchi H.M."/>
            <person name="Berlin A."/>
            <person name="Chapman S.B."/>
            <person name="Gearin G."/>
            <person name="Goldberg J."/>
            <person name="Griggs A."/>
            <person name="Gujja S."/>
            <person name="Hansen M."/>
            <person name="Heiman D."/>
            <person name="Howarth C."/>
            <person name="Larimer J."/>
            <person name="Lui A."/>
            <person name="MacDonald P.J.P."/>
            <person name="McCowen C."/>
            <person name="Montmayeur A."/>
            <person name="Murphy C."/>
            <person name="Neiman D."/>
            <person name="Pearson M."/>
            <person name="Priest M."/>
            <person name="Roberts A."/>
            <person name="Saif S."/>
            <person name="Shea T."/>
            <person name="Sisk P."/>
            <person name="Stolte C."/>
            <person name="Sykes S."/>
            <person name="Wortman J."/>
            <person name="Nusbaum C."/>
            <person name="Birren B."/>
        </authorList>
    </citation>
    <scope>NUCLEOTIDE SEQUENCE [LARGE SCALE GENOMIC DNA]</scope>
    <source>
        <strain evidence="2 3">ATCC 38327</strain>
    </source>
</reference>
<keyword evidence="3" id="KW-1185">Reference proteome</keyword>
<protein>
    <submittedName>
        <fullName evidence="2">Uncharacterized protein</fullName>
    </submittedName>
</protein>
<dbReference type="AlphaFoldDB" id="A0A0L0T0A8"/>
<dbReference type="EMBL" id="GG745356">
    <property type="protein sequence ID" value="KNE68206.1"/>
    <property type="molecule type" value="Genomic_DNA"/>
</dbReference>
<feature type="coiled-coil region" evidence="1">
    <location>
        <begin position="92"/>
        <end position="140"/>
    </location>
</feature>
<organism evidence="2 3">
    <name type="scientific">Allomyces macrogynus (strain ATCC 38327)</name>
    <name type="common">Allomyces javanicus var. macrogynus</name>
    <dbReference type="NCBI Taxonomy" id="578462"/>
    <lineage>
        <taxon>Eukaryota</taxon>
        <taxon>Fungi</taxon>
        <taxon>Fungi incertae sedis</taxon>
        <taxon>Blastocladiomycota</taxon>
        <taxon>Blastocladiomycetes</taxon>
        <taxon>Blastocladiales</taxon>
        <taxon>Blastocladiaceae</taxon>
        <taxon>Allomyces</taxon>
    </lineage>
</organism>
<proteinExistence type="predicted"/>
<dbReference type="SUPFAM" id="SSF52540">
    <property type="entry name" value="P-loop containing nucleoside triphosphate hydrolases"/>
    <property type="match status" value="1"/>
</dbReference>
<name>A0A0L0T0A8_ALLM3</name>
<reference evidence="3" key="2">
    <citation type="submission" date="2009-11" db="EMBL/GenBank/DDBJ databases">
        <title>The Genome Sequence of Allomyces macrogynus strain ATCC 38327.</title>
        <authorList>
            <consortium name="The Broad Institute Genome Sequencing Platform"/>
            <person name="Russ C."/>
            <person name="Cuomo C."/>
            <person name="Shea T."/>
            <person name="Young S.K."/>
            <person name="Zeng Q."/>
            <person name="Koehrsen M."/>
            <person name="Haas B."/>
            <person name="Borodovsky M."/>
            <person name="Guigo R."/>
            <person name="Alvarado L."/>
            <person name="Berlin A."/>
            <person name="Borenstein D."/>
            <person name="Chen Z."/>
            <person name="Engels R."/>
            <person name="Freedman E."/>
            <person name="Gellesch M."/>
            <person name="Goldberg J."/>
            <person name="Griggs A."/>
            <person name="Gujja S."/>
            <person name="Heiman D."/>
            <person name="Hepburn T."/>
            <person name="Howarth C."/>
            <person name="Jen D."/>
            <person name="Larson L."/>
            <person name="Lewis B."/>
            <person name="Mehta T."/>
            <person name="Park D."/>
            <person name="Pearson M."/>
            <person name="Roberts A."/>
            <person name="Saif S."/>
            <person name="Shenoy N."/>
            <person name="Sisk P."/>
            <person name="Stolte C."/>
            <person name="Sykes S."/>
            <person name="Walk T."/>
            <person name="White J."/>
            <person name="Yandava C."/>
            <person name="Burger G."/>
            <person name="Gray M.W."/>
            <person name="Holland P.W.H."/>
            <person name="King N."/>
            <person name="Lang F.B.F."/>
            <person name="Roger A.J."/>
            <person name="Ruiz-Trillo I."/>
            <person name="Lander E."/>
            <person name="Nusbaum C."/>
        </authorList>
    </citation>
    <scope>NUCLEOTIDE SEQUENCE [LARGE SCALE GENOMIC DNA]</scope>
    <source>
        <strain evidence="3">ATCC 38327</strain>
    </source>
</reference>
<dbReference type="InterPro" id="IPR027417">
    <property type="entry name" value="P-loop_NTPase"/>
</dbReference>
<evidence type="ECO:0000313" key="2">
    <source>
        <dbReference type="EMBL" id="KNE68206.1"/>
    </source>
</evidence>
<dbReference type="Proteomes" id="UP000054350">
    <property type="component" value="Unassembled WGS sequence"/>
</dbReference>
<evidence type="ECO:0000313" key="3">
    <source>
        <dbReference type="Proteomes" id="UP000054350"/>
    </source>
</evidence>
<gene>
    <name evidence="2" type="ORF">AMAG_12885</name>
</gene>
<dbReference type="VEuPathDB" id="FungiDB:AMAG_12885"/>
<keyword evidence="1" id="KW-0175">Coiled coil</keyword>
<evidence type="ECO:0000256" key="1">
    <source>
        <dbReference type="SAM" id="Coils"/>
    </source>
</evidence>
<accession>A0A0L0T0A8</accession>